<proteinExistence type="predicted"/>
<dbReference type="STRING" id="1123291.SAMN04490355_105639"/>
<evidence type="ECO:0000313" key="1">
    <source>
        <dbReference type="EMBL" id="SFM22021.1"/>
    </source>
</evidence>
<dbReference type="RefSeq" id="WP_090942796.1">
    <property type="nucleotide sequence ID" value="NZ_FOTS01000056.1"/>
</dbReference>
<reference evidence="2" key="1">
    <citation type="submission" date="2016-10" db="EMBL/GenBank/DDBJ databases">
        <authorList>
            <person name="Varghese N."/>
            <person name="Submissions S."/>
        </authorList>
    </citation>
    <scope>NUCLEOTIDE SEQUENCE [LARGE SCALE GENOMIC DNA]</scope>
    <source>
        <strain evidence="2">DSM 13327</strain>
    </source>
</reference>
<sequence>MKKVVNLGASCTTCKFQDRSNHDACYKCMHLNGKTGWEPAEGVQVTEGEDWQGNLTRRVVTGGVA</sequence>
<evidence type="ECO:0000313" key="2">
    <source>
        <dbReference type="Proteomes" id="UP000199520"/>
    </source>
</evidence>
<organism evidence="1 2">
    <name type="scientific">Pelosinus propionicus DSM 13327</name>
    <dbReference type="NCBI Taxonomy" id="1123291"/>
    <lineage>
        <taxon>Bacteria</taxon>
        <taxon>Bacillati</taxon>
        <taxon>Bacillota</taxon>
        <taxon>Negativicutes</taxon>
        <taxon>Selenomonadales</taxon>
        <taxon>Sporomusaceae</taxon>
        <taxon>Pelosinus</taxon>
    </lineage>
</organism>
<dbReference type="AlphaFoldDB" id="A0A1I4P2I8"/>
<dbReference type="EMBL" id="FOTS01000056">
    <property type="protein sequence ID" value="SFM22021.1"/>
    <property type="molecule type" value="Genomic_DNA"/>
</dbReference>
<name>A0A1I4P2I8_9FIRM</name>
<accession>A0A1I4P2I8</accession>
<keyword evidence="2" id="KW-1185">Reference proteome</keyword>
<gene>
    <name evidence="1" type="ORF">SAMN04490355_105639</name>
</gene>
<protein>
    <submittedName>
        <fullName evidence="1">Uncharacterized protein</fullName>
    </submittedName>
</protein>
<dbReference type="Proteomes" id="UP000199520">
    <property type="component" value="Unassembled WGS sequence"/>
</dbReference>